<evidence type="ECO:0000313" key="3">
    <source>
        <dbReference type="EMBL" id="CAF1320705.1"/>
    </source>
</evidence>
<dbReference type="PROSITE" id="PS51079">
    <property type="entry name" value="MBT"/>
    <property type="match status" value="1"/>
</dbReference>
<dbReference type="SUPFAM" id="SSF63748">
    <property type="entry name" value="Tudor/PWWP/MBT"/>
    <property type="match status" value="1"/>
</dbReference>
<keyword evidence="1" id="KW-0677">Repeat</keyword>
<protein>
    <submittedName>
        <fullName evidence="4">Uncharacterized protein</fullName>
    </submittedName>
</protein>
<organism evidence="4 5">
    <name type="scientific">Rotaria sordida</name>
    <dbReference type="NCBI Taxonomy" id="392033"/>
    <lineage>
        <taxon>Eukaryota</taxon>
        <taxon>Metazoa</taxon>
        <taxon>Spiralia</taxon>
        <taxon>Gnathifera</taxon>
        <taxon>Rotifera</taxon>
        <taxon>Eurotatoria</taxon>
        <taxon>Bdelloidea</taxon>
        <taxon>Philodinida</taxon>
        <taxon>Philodinidae</taxon>
        <taxon>Rotaria</taxon>
    </lineage>
</organism>
<evidence type="ECO:0000256" key="1">
    <source>
        <dbReference type="ARBA" id="ARBA00022737"/>
    </source>
</evidence>
<comment type="caution">
    <text evidence="4">The sequence shown here is derived from an EMBL/GenBank/DDBJ whole genome shotgun (WGS) entry which is preliminary data.</text>
</comment>
<dbReference type="InterPro" id="IPR004092">
    <property type="entry name" value="Mbt"/>
</dbReference>
<evidence type="ECO:0000313" key="5">
    <source>
        <dbReference type="Proteomes" id="UP000663836"/>
    </source>
</evidence>
<evidence type="ECO:0000256" key="2">
    <source>
        <dbReference type="PROSITE-ProRule" id="PRU00459"/>
    </source>
</evidence>
<reference evidence="4" key="1">
    <citation type="submission" date="2021-02" db="EMBL/GenBank/DDBJ databases">
        <authorList>
            <person name="Nowell W R."/>
        </authorList>
    </citation>
    <scope>NUCLEOTIDE SEQUENCE</scope>
</reference>
<dbReference type="Proteomes" id="UP000663864">
    <property type="component" value="Unassembled WGS sequence"/>
</dbReference>
<sequence>MLKKKLDKDECLIFHRNNLSSISKDLIKDSMKNSASLYTFDSFKKIGKENEVVEINEPIKKIVNELITKAKEKKLDAIIQNSITLAQRYFMHILVNDQVLDLYFVSNGKSYIISNIQWFCNILNNLFNNTTSNDQRNDNTFKQCQQIFGKNLHMISKKDFEKFHINDNELFDKWNIACSVALTHLNNDNKMFILLNSISSESSIPLSSVWSKSWSNTDYESEIYFHLLHPCDPLILFHIYKLFPSQKLLLVSNSFLLLQDGAIEILIQYHYNHTSSRTDISITFRALNLSTTKNTMNTSDRLIQESFQYVLREYYVIIWAFLFKNDYVFKIEEKNQESCNVFERVNGNQLMYHQWEHLALYHYSPAPTLTSTCTACGLRPTANKALYNSCTILSPVRFTTEEKNHKKEDPSDSLIFQLNKNPFSYTGKYNMRPDGCNFFEVLFLSFDDDLKQFRSSIPSVIQIGFLVNNFDIKDNEKILFEYGNSEKNEIQKFHHGLRLRIDILFTDRPNTYEFILSINNIPWSFQTMKCTTTKTMFQPFIQYSGIHEFERDIQLIMHYNKTELDKAIINSPTYDITKNPWKVGMSLEAKDRQNPTRLAVAHIVKVHEDNRITINFDGCSSTYDYTAEINDPNFHPCGYLEYVQRVLLKNTNMSKIKPHSTLTNFDKPYSYDRSFSWHNYLTEKDQEPVPFECFNDVQKEGMTVEYFPHGITKSTLTCLSCRHFYNVRIKYHKMNTIIQDEMVNSILFDHHVELANPKSRTSPGVVLLPESFDLLTFTYPCLIQFQCSSDYFVRLTCNHRSISPSDLTTIISGTHLINTRGVRIEKAELNMPLVTLCMLTAIDLSRNQVNILT</sequence>
<dbReference type="Proteomes" id="UP000663836">
    <property type="component" value="Unassembled WGS sequence"/>
</dbReference>
<dbReference type="GO" id="GO:0005634">
    <property type="term" value="C:nucleus"/>
    <property type="evidence" value="ECO:0007669"/>
    <property type="project" value="InterPro"/>
</dbReference>
<name>A0A819TNC6_9BILA</name>
<dbReference type="SMART" id="SM00561">
    <property type="entry name" value="MBT"/>
    <property type="match status" value="1"/>
</dbReference>
<dbReference type="PANTHER" id="PTHR12247">
    <property type="entry name" value="POLYCOMB GROUP PROTEIN"/>
    <property type="match status" value="1"/>
</dbReference>
<dbReference type="GO" id="GO:0042393">
    <property type="term" value="F:histone binding"/>
    <property type="evidence" value="ECO:0007669"/>
    <property type="project" value="TreeGrafter"/>
</dbReference>
<feature type="repeat" description="MBT" evidence="2">
    <location>
        <begin position="549"/>
        <end position="650"/>
    </location>
</feature>
<dbReference type="GO" id="GO:0045892">
    <property type="term" value="P:negative regulation of DNA-templated transcription"/>
    <property type="evidence" value="ECO:0007669"/>
    <property type="project" value="TreeGrafter"/>
</dbReference>
<dbReference type="AlphaFoldDB" id="A0A819TNC6"/>
<dbReference type="PANTHER" id="PTHR12247:SF131">
    <property type="entry name" value="LD05287P"/>
    <property type="match status" value="1"/>
</dbReference>
<dbReference type="EMBL" id="CAJOBD010007074">
    <property type="protein sequence ID" value="CAF4077649.1"/>
    <property type="molecule type" value="Genomic_DNA"/>
</dbReference>
<evidence type="ECO:0000313" key="4">
    <source>
        <dbReference type="EMBL" id="CAF4077649.1"/>
    </source>
</evidence>
<dbReference type="Gene3D" id="2.30.30.140">
    <property type="match status" value="1"/>
</dbReference>
<dbReference type="Pfam" id="PF02820">
    <property type="entry name" value="MBT"/>
    <property type="match status" value="1"/>
</dbReference>
<dbReference type="EMBL" id="CAJNOT010002492">
    <property type="protein sequence ID" value="CAF1320705.1"/>
    <property type="molecule type" value="Genomic_DNA"/>
</dbReference>
<dbReference type="GO" id="GO:0003682">
    <property type="term" value="F:chromatin binding"/>
    <property type="evidence" value="ECO:0007669"/>
    <property type="project" value="TreeGrafter"/>
</dbReference>
<gene>
    <name evidence="4" type="ORF">JBS370_LOCUS30514</name>
    <name evidence="3" type="ORF">ZHD862_LOCUS28995</name>
</gene>
<accession>A0A819TNC6</accession>
<proteinExistence type="predicted"/>
<dbReference type="InterPro" id="IPR050548">
    <property type="entry name" value="PcG_chromatin_remod_factors"/>
</dbReference>